<accession>A0A0W0G0D2</accession>
<dbReference type="Proteomes" id="UP000054988">
    <property type="component" value="Unassembled WGS sequence"/>
</dbReference>
<protein>
    <submittedName>
        <fullName evidence="1">Uncharacterized protein</fullName>
    </submittedName>
</protein>
<gene>
    <name evidence="1" type="ORF">WG66_5378</name>
</gene>
<evidence type="ECO:0000313" key="1">
    <source>
        <dbReference type="EMBL" id="KTB42048.1"/>
    </source>
</evidence>
<organism evidence="1 2">
    <name type="scientific">Moniliophthora roreri</name>
    <name type="common">Frosty pod rot fungus</name>
    <name type="synonym">Monilia roreri</name>
    <dbReference type="NCBI Taxonomy" id="221103"/>
    <lineage>
        <taxon>Eukaryota</taxon>
        <taxon>Fungi</taxon>
        <taxon>Dikarya</taxon>
        <taxon>Basidiomycota</taxon>
        <taxon>Agaricomycotina</taxon>
        <taxon>Agaricomycetes</taxon>
        <taxon>Agaricomycetidae</taxon>
        <taxon>Agaricales</taxon>
        <taxon>Marasmiineae</taxon>
        <taxon>Marasmiaceae</taxon>
        <taxon>Moniliophthora</taxon>
    </lineage>
</organism>
<sequence length="19" mass="2356">MLELVQQTNFNVWRLCTPY</sequence>
<comment type="caution">
    <text evidence="1">The sequence shown here is derived from an EMBL/GenBank/DDBJ whole genome shotgun (WGS) entry which is preliminary data.</text>
</comment>
<evidence type="ECO:0000313" key="2">
    <source>
        <dbReference type="Proteomes" id="UP000054988"/>
    </source>
</evidence>
<reference evidence="1 2" key="1">
    <citation type="submission" date="2015-12" db="EMBL/GenBank/DDBJ databases">
        <title>Draft genome sequence of Moniliophthora roreri, the causal agent of frosty pod rot of cacao.</title>
        <authorList>
            <person name="Aime M.C."/>
            <person name="Diaz-Valderrama J.R."/>
            <person name="Kijpornyongpan T."/>
            <person name="Phillips-Mora W."/>
        </authorList>
    </citation>
    <scope>NUCLEOTIDE SEQUENCE [LARGE SCALE GENOMIC DNA]</scope>
    <source>
        <strain evidence="1 2">MCA 2952</strain>
    </source>
</reference>
<dbReference type="EMBL" id="LATX01001396">
    <property type="protein sequence ID" value="KTB42048.1"/>
    <property type="molecule type" value="Genomic_DNA"/>
</dbReference>
<proteinExistence type="predicted"/>
<name>A0A0W0G0D2_MONRR</name>
<dbReference type="AlphaFoldDB" id="A0A0W0G0D2"/>